<dbReference type="EMBL" id="AP024702">
    <property type="protein sequence ID" value="BCX48040.1"/>
    <property type="molecule type" value="Genomic_DNA"/>
</dbReference>
<dbReference type="Proteomes" id="UP001374893">
    <property type="component" value="Chromosome"/>
</dbReference>
<proteinExistence type="predicted"/>
<feature type="signal peptide" evidence="1">
    <location>
        <begin position="1"/>
        <end position="26"/>
    </location>
</feature>
<protein>
    <recommendedName>
        <fullName evidence="4">Secreted protein</fullName>
    </recommendedName>
</protein>
<evidence type="ECO:0000256" key="1">
    <source>
        <dbReference type="SAM" id="SignalP"/>
    </source>
</evidence>
<accession>A0ABM7RK81</accession>
<reference evidence="2 3" key="1">
    <citation type="submission" date="2021-06" db="EMBL/GenBank/DDBJ databases">
        <title>Complete genome of Haloferula helveola possessing various polysaccharide degrading enzymes.</title>
        <authorList>
            <person name="Takami H."/>
            <person name="Huang C."/>
            <person name="Hamasaki K."/>
        </authorList>
    </citation>
    <scope>NUCLEOTIDE SEQUENCE [LARGE SCALE GENOMIC DNA]</scope>
    <source>
        <strain evidence="2 3">CN-1</strain>
    </source>
</reference>
<name>A0ABM7RK81_9BACT</name>
<evidence type="ECO:0000313" key="3">
    <source>
        <dbReference type="Proteomes" id="UP001374893"/>
    </source>
</evidence>
<dbReference type="RefSeq" id="WP_338690586.1">
    <property type="nucleotide sequence ID" value="NZ_AP024702.1"/>
</dbReference>
<keyword evidence="3" id="KW-1185">Reference proteome</keyword>
<organism evidence="2 3">
    <name type="scientific">Haloferula helveola</name>
    <dbReference type="NCBI Taxonomy" id="490095"/>
    <lineage>
        <taxon>Bacteria</taxon>
        <taxon>Pseudomonadati</taxon>
        <taxon>Verrucomicrobiota</taxon>
        <taxon>Verrucomicrobiia</taxon>
        <taxon>Verrucomicrobiales</taxon>
        <taxon>Verrucomicrobiaceae</taxon>
        <taxon>Haloferula</taxon>
    </lineage>
</organism>
<keyword evidence="1" id="KW-0732">Signal</keyword>
<gene>
    <name evidence="2" type="ORF">HAHE_19480</name>
</gene>
<feature type="chain" id="PRO_5046179493" description="Secreted protein" evidence="1">
    <location>
        <begin position="27"/>
        <end position="197"/>
    </location>
</feature>
<evidence type="ECO:0008006" key="4">
    <source>
        <dbReference type="Google" id="ProtNLM"/>
    </source>
</evidence>
<sequence length="197" mass="21540">MRNAPIIRAWIAAVGCVGAFFSVSIAQQTPPAKPEAGARSVEDWIAQLGDESFPRRVEATEALIAMAEDASAALDAAMESEHPEIRMRARHIRVQALLEPLVGTVWKLTEGEGSTYTIEFLADGRLKDNSPNNTTFDNDRWRVESRADGPPVLVLEVNDAYATKTAPLTGTKVEGEAINVKAHSWKWSAELVESPEE</sequence>
<evidence type="ECO:0000313" key="2">
    <source>
        <dbReference type="EMBL" id="BCX48040.1"/>
    </source>
</evidence>